<evidence type="ECO:0000256" key="2">
    <source>
        <dbReference type="ARBA" id="ARBA00010871"/>
    </source>
</evidence>
<keyword evidence="12" id="KW-0464">Manganese</keyword>
<feature type="active site" evidence="11">
    <location>
        <position position="150"/>
    </location>
</feature>
<dbReference type="GO" id="GO:0008716">
    <property type="term" value="F:D-alanine-D-alanine ligase activity"/>
    <property type="evidence" value="ECO:0007669"/>
    <property type="project" value="UniProtKB-UniRule"/>
</dbReference>
<keyword evidence="5 13" id="KW-0547">Nucleotide-binding</keyword>
<comment type="similarity">
    <text evidence="2 10">Belongs to the D-alanine--D-alanine ligase family.</text>
</comment>
<sequence>MNWRLFELKTKVCVLKGGISPEREISLKSGKAVEEGLKEAGYAVFSLDSGSSDFFGRLAKEKPDVVFIALHGLCGEDGSIQGWLELVRIPYTGSGVLASALAMDKISSKKVFSSQNLFLPRFQGVTRDEKTRLDCRLSFPLVVKPARGGSTLGVSLVRGRNGLELKKALERAFQYDGFSALLEEYVEGREVTVGIIDDPQPRSLPIIQIIPKKELFDYQAKYTKGFCEYVVPAPIGHQESVRTKEAALRAYESLGCRDFARVDMILKEGVAHILEVNTIPGMTEKSLLPMAANAEGLSFAELVDNIVKSALRRAGK</sequence>
<feature type="binding site" evidence="12">
    <location>
        <position position="275"/>
    </location>
    <ligand>
        <name>Mg(2+)</name>
        <dbReference type="ChEBI" id="CHEBI:18420"/>
        <label>1</label>
    </ligand>
</feature>
<evidence type="ECO:0000256" key="1">
    <source>
        <dbReference type="ARBA" id="ARBA00004496"/>
    </source>
</evidence>
<dbReference type="PROSITE" id="PS00844">
    <property type="entry name" value="DALA_DALA_LIGASE_2"/>
    <property type="match status" value="1"/>
</dbReference>
<dbReference type="InterPro" id="IPR016185">
    <property type="entry name" value="PreATP-grasp_dom_sf"/>
</dbReference>
<evidence type="ECO:0000256" key="7">
    <source>
        <dbReference type="ARBA" id="ARBA00022960"/>
    </source>
</evidence>
<feature type="binding site" evidence="12">
    <location>
        <position position="277"/>
    </location>
    <ligand>
        <name>Mg(2+)</name>
        <dbReference type="ChEBI" id="CHEBI:18420"/>
        <label>2</label>
    </ligand>
</feature>
<feature type="active site" evidence="11">
    <location>
        <position position="22"/>
    </location>
</feature>
<dbReference type="InterPro" id="IPR000291">
    <property type="entry name" value="D-Ala_lig_Van_CS"/>
</dbReference>
<keyword evidence="4 10" id="KW-0436">Ligase</keyword>
<protein>
    <recommendedName>
        <fullName evidence="10">D-alanine--D-alanine ligase</fullName>
        <ecNumber evidence="10">6.3.2.4</ecNumber>
    </recommendedName>
    <alternativeName>
        <fullName evidence="10">D-Ala-D-Ala ligase</fullName>
    </alternativeName>
    <alternativeName>
        <fullName evidence="10">D-alanylalanine synthetase</fullName>
    </alternativeName>
</protein>
<name>A0A523QKU5_UNCAE</name>
<feature type="domain" description="ATP-grasp" evidence="14">
    <location>
        <begin position="109"/>
        <end position="308"/>
    </location>
</feature>
<dbReference type="GO" id="GO:0005737">
    <property type="term" value="C:cytoplasm"/>
    <property type="evidence" value="ECO:0007669"/>
    <property type="project" value="UniProtKB-SubCell"/>
</dbReference>
<comment type="cofactor">
    <cofactor evidence="12">
        <name>Mg(2+)</name>
        <dbReference type="ChEBI" id="CHEBI:18420"/>
    </cofactor>
    <cofactor evidence="12">
        <name>Mn(2+)</name>
        <dbReference type="ChEBI" id="CHEBI:29035"/>
    </cofactor>
    <text evidence="12">Binds 2 magnesium or manganese ions per subunit.</text>
</comment>
<dbReference type="SUPFAM" id="SSF56059">
    <property type="entry name" value="Glutathione synthetase ATP-binding domain-like"/>
    <property type="match status" value="1"/>
</dbReference>
<dbReference type="InterPro" id="IPR013815">
    <property type="entry name" value="ATP_grasp_subdomain_1"/>
</dbReference>
<evidence type="ECO:0000256" key="13">
    <source>
        <dbReference type="PROSITE-ProRule" id="PRU00409"/>
    </source>
</evidence>
<reference evidence="15 16" key="1">
    <citation type="submission" date="2019-03" db="EMBL/GenBank/DDBJ databases">
        <title>Metabolic potential of uncultured bacteria and archaea associated with petroleum seepage in deep-sea sediments.</title>
        <authorList>
            <person name="Dong X."/>
            <person name="Hubert C."/>
        </authorList>
    </citation>
    <scope>NUCLEOTIDE SEQUENCE [LARGE SCALE GENOMIC DNA]</scope>
    <source>
        <strain evidence="15">E44_bin92</strain>
    </source>
</reference>
<evidence type="ECO:0000256" key="9">
    <source>
        <dbReference type="ARBA" id="ARBA00023316"/>
    </source>
</evidence>
<dbReference type="EMBL" id="SOKU01000108">
    <property type="protein sequence ID" value="TES86329.1"/>
    <property type="molecule type" value="Genomic_DNA"/>
</dbReference>
<comment type="pathway">
    <text evidence="10">Cell wall biogenesis; peptidoglycan biosynthesis.</text>
</comment>
<dbReference type="InterPro" id="IPR005905">
    <property type="entry name" value="D_ala_D_ala"/>
</dbReference>
<comment type="caution">
    <text evidence="15">The sequence shown here is derived from an EMBL/GenBank/DDBJ whole genome shotgun (WGS) entry which is preliminary data.</text>
</comment>
<dbReference type="Pfam" id="PF07478">
    <property type="entry name" value="Dala_Dala_lig_C"/>
    <property type="match status" value="1"/>
</dbReference>
<dbReference type="PROSITE" id="PS00843">
    <property type="entry name" value="DALA_DALA_LIGASE_1"/>
    <property type="match status" value="1"/>
</dbReference>
<dbReference type="EC" id="6.3.2.4" evidence="10"/>
<keyword evidence="12" id="KW-0460">Magnesium</keyword>
<keyword evidence="6 13" id="KW-0067">ATP-binding</keyword>
<dbReference type="HAMAP" id="MF_00047">
    <property type="entry name" value="Dala_Dala_lig"/>
    <property type="match status" value="1"/>
</dbReference>
<evidence type="ECO:0000256" key="3">
    <source>
        <dbReference type="ARBA" id="ARBA00022490"/>
    </source>
</evidence>
<organism evidence="15 16">
    <name type="scientific">Aerophobetes bacterium</name>
    <dbReference type="NCBI Taxonomy" id="2030807"/>
    <lineage>
        <taxon>Bacteria</taxon>
        <taxon>Candidatus Aerophobota</taxon>
    </lineage>
</organism>
<keyword evidence="3 10" id="KW-0963">Cytoplasm</keyword>
<keyword evidence="8 10" id="KW-0573">Peptidoglycan synthesis</keyword>
<dbReference type="Gene3D" id="3.40.50.20">
    <property type="match status" value="1"/>
</dbReference>
<comment type="catalytic activity">
    <reaction evidence="10">
        <text>2 D-alanine + ATP = D-alanyl-D-alanine + ADP + phosphate + H(+)</text>
        <dbReference type="Rhea" id="RHEA:11224"/>
        <dbReference type="ChEBI" id="CHEBI:15378"/>
        <dbReference type="ChEBI" id="CHEBI:30616"/>
        <dbReference type="ChEBI" id="CHEBI:43474"/>
        <dbReference type="ChEBI" id="CHEBI:57416"/>
        <dbReference type="ChEBI" id="CHEBI:57822"/>
        <dbReference type="ChEBI" id="CHEBI:456216"/>
        <dbReference type="EC" id="6.3.2.4"/>
    </reaction>
</comment>
<dbReference type="NCBIfam" id="NF002378">
    <property type="entry name" value="PRK01372.1"/>
    <property type="match status" value="1"/>
</dbReference>
<feature type="binding site" evidence="12">
    <location>
        <position position="275"/>
    </location>
    <ligand>
        <name>Mg(2+)</name>
        <dbReference type="ChEBI" id="CHEBI:18420"/>
        <label>2</label>
    </ligand>
</feature>
<dbReference type="PROSITE" id="PS50975">
    <property type="entry name" value="ATP_GRASP"/>
    <property type="match status" value="1"/>
</dbReference>
<evidence type="ECO:0000256" key="10">
    <source>
        <dbReference type="HAMAP-Rule" id="MF_00047"/>
    </source>
</evidence>
<dbReference type="SUPFAM" id="SSF52440">
    <property type="entry name" value="PreATP-grasp domain"/>
    <property type="match status" value="1"/>
</dbReference>
<dbReference type="UniPathway" id="UPA00219"/>
<keyword evidence="7 10" id="KW-0133">Cell shape</keyword>
<comment type="function">
    <text evidence="10">Cell wall formation.</text>
</comment>
<dbReference type="Gene3D" id="3.30.470.20">
    <property type="entry name" value="ATP-grasp fold, B domain"/>
    <property type="match status" value="1"/>
</dbReference>
<dbReference type="Pfam" id="PF01820">
    <property type="entry name" value="Dala_Dala_lig_N"/>
    <property type="match status" value="1"/>
</dbReference>
<evidence type="ECO:0000256" key="4">
    <source>
        <dbReference type="ARBA" id="ARBA00022598"/>
    </source>
</evidence>
<evidence type="ECO:0000313" key="15">
    <source>
        <dbReference type="EMBL" id="TES86329.1"/>
    </source>
</evidence>
<dbReference type="GO" id="GO:0005524">
    <property type="term" value="F:ATP binding"/>
    <property type="evidence" value="ECO:0007669"/>
    <property type="project" value="UniProtKB-UniRule"/>
</dbReference>
<dbReference type="AlphaFoldDB" id="A0A523QKU5"/>
<evidence type="ECO:0000256" key="6">
    <source>
        <dbReference type="ARBA" id="ARBA00022840"/>
    </source>
</evidence>
<evidence type="ECO:0000256" key="8">
    <source>
        <dbReference type="ARBA" id="ARBA00022984"/>
    </source>
</evidence>
<dbReference type="GO" id="GO:0071555">
    <property type="term" value="P:cell wall organization"/>
    <property type="evidence" value="ECO:0007669"/>
    <property type="project" value="UniProtKB-KW"/>
</dbReference>
<evidence type="ECO:0000256" key="11">
    <source>
        <dbReference type="PIRSR" id="PIRSR039102-1"/>
    </source>
</evidence>
<dbReference type="InterPro" id="IPR011761">
    <property type="entry name" value="ATP-grasp"/>
</dbReference>
<dbReference type="Proteomes" id="UP000320781">
    <property type="component" value="Unassembled WGS sequence"/>
</dbReference>
<accession>A0A523QKU5</accession>
<dbReference type="GO" id="GO:0008360">
    <property type="term" value="P:regulation of cell shape"/>
    <property type="evidence" value="ECO:0007669"/>
    <property type="project" value="UniProtKB-KW"/>
</dbReference>
<evidence type="ECO:0000259" key="14">
    <source>
        <dbReference type="PROSITE" id="PS50975"/>
    </source>
</evidence>
<comment type="subcellular location">
    <subcellularLocation>
        <location evidence="1 10">Cytoplasm</location>
    </subcellularLocation>
</comment>
<evidence type="ECO:0000313" key="16">
    <source>
        <dbReference type="Proteomes" id="UP000320781"/>
    </source>
</evidence>
<dbReference type="InterPro" id="IPR011127">
    <property type="entry name" value="Dala_Dala_lig_N"/>
</dbReference>
<keyword evidence="9 10" id="KW-0961">Cell wall biogenesis/degradation</keyword>
<keyword evidence="12" id="KW-0479">Metal-binding</keyword>
<dbReference type="GO" id="GO:0046872">
    <property type="term" value="F:metal ion binding"/>
    <property type="evidence" value="ECO:0007669"/>
    <property type="project" value="UniProtKB-KW"/>
</dbReference>
<dbReference type="NCBIfam" id="TIGR01205">
    <property type="entry name" value="D_ala_D_alaTIGR"/>
    <property type="match status" value="1"/>
</dbReference>
<dbReference type="Gene3D" id="3.30.1490.20">
    <property type="entry name" value="ATP-grasp fold, A domain"/>
    <property type="match status" value="1"/>
</dbReference>
<dbReference type="GO" id="GO:0009252">
    <property type="term" value="P:peptidoglycan biosynthetic process"/>
    <property type="evidence" value="ECO:0007669"/>
    <property type="project" value="UniProtKB-UniRule"/>
</dbReference>
<evidence type="ECO:0000256" key="12">
    <source>
        <dbReference type="PIRSR" id="PIRSR039102-3"/>
    </source>
</evidence>
<dbReference type="InterPro" id="IPR011095">
    <property type="entry name" value="Dala_Dala_lig_C"/>
</dbReference>
<feature type="binding site" evidence="12">
    <location>
        <position position="263"/>
    </location>
    <ligand>
        <name>Mg(2+)</name>
        <dbReference type="ChEBI" id="CHEBI:18420"/>
        <label>1</label>
    </ligand>
</feature>
<feature type="active site" evidence="11">
    <location>
        <position position="286"/>
    </location>
</feature>
<dbReference type="PANTHER" id="PTHR23132:SF23">
    <property type="entry name" value="D-ALANINE--D-ALANINE LIGASE B"/>
    <property type="match status" value="1"/>
</dbReference>
<gene>
    <name evidence="10" type="primary">ddl</name>
    <name evidence="15" type="ORF">E3J95_02240</name>
</gene>
<proteinExistence type="inferred from homology"/>
<dbReference type="PANTHER" id="PTHR23132">
    <property type="entry name" value="D-ALANINE--D-ALANINE LIGASE"/>
    <property type="match status" value="1"/>
</dbReference>
<evidence type="ECO:0000256" key="5">
    <source>
        <dbReference type="ARBA" id="ARBA00022741"/>
    </source>
</evidence>
<dbReference type="PIRSF" id="PIRSF039102">
    <property type="entry name" value="Ddl/VanB"/>
    <property type="match status" value="1"/>
</dbReference>